<evidence type="ECO:0000256" key="8">
    <source>
        <dbReference type="ARBA" id="ARBA00022984"/>
    </source>
</evidence>
<evidence type="ECO:0000256" key="14">
    <source>
        <dbReference type="SAM" id="Coils"/>
    </source>
</evidence>
<evidence type="ECO:0000256" key="1">
    <source>
        <dbReference type="ARBA" id="ARBA00004496"/>
    </source>
</evidence>
<evidence type="ECO:0000256" key="13">
    <source>
        <dbReference type="ARBA" id="ARBA00047483"/>
    </source>
</evidence>
<dbReference type="GO" id="GO:0000166">
    <property type="term" value="F:nucleotide binding"/>
    <property type="evidence" value="ECO:0007669"/>
    <property type="project" value="InterPro"/>
</dbReference>
<dbReference type="STRING" id="576118.SAMN05216216_10419"/>
<evidence type="ECO:0000256" key="12">
    <source>
        <dbReference type="ARBA" id="ARBA00032233"/>
    </source>
</evidence>
<dbReference type="InterPro" id="IPR010978">
    <property type="entry name" value="tRNA-bd_arm"/>
</dbReference>
<dbReference type="GO" id="GO:0016755">
    <property type="term" value="F:aminoacyltransferase activity"/>
    <property type="evidence" value="ECO:0007669"/>
    <property type="project" value="InterPro"/>
</dbReference>
<dbReference type="PANTHER" id="PTHR36174">
    <property type="entry name" value="LIPID II:GLYCINE GLYCYLTRANSFERASE"/>
    <property type="match status" value="1"/>
</dbReference>
<evidence type="ECO:0000256" key="6">
    <source>
        <dbReference type="ARBA" id="ARBA00022679"/>
    </source>
</evidence>
<sequence>MEFTELSIEEFNHFTRNNFSHFTQTEENYRLKTDGGTETYLVGVKHEDAVRAACLVTLTPVMKVMKYAYTNRGPVMDYSDKRVFDTFFTGLKQFLKTKNVLHLRVDPYEVINERNHEGEITKDMGNRYIFEYFKSHGFRHDGFTTGFDPVIQIRWHSVLDLSNKTPDDVLNDMDSLRKRNIKKAEKHGLGIKFLDLEDIDVFRKFMKDTSEMKEFVDRDDEYYISRKKYFKDNVLIPLVYVDLESYNETTQKDIDKLKKNIEKAQNAVEKDPSNEKQQKKIVNLSEQLSNIEDKLEEGKELLEKHGKELPVASSYYFVTPHEVVYLAGGSDNDFRHFAGSYLIQWKMINYAIENNIDIYNFYGISGDFTPDAEDAGVVQFKKGFNAKVNEYIGDFIQPINKPAYLLYQSMNKVRQKLGR</sequence>
<dbReference type="InterPro" id="IPR003447">
    <property type="entry name" value="FEMABX"/>
</dbReference>
<dbReference type="Gene3D" id="1.20.58.90">
    <property type="match status" value="1"/>
</dbReference>
<dbReference type="RefSeq" id="WP_092984744.1">
    <property type="nucleotide sequence ID" value="NZ_FNFY01000004.1"/>
</dbReference>
<dbReference type="EC" id="2.3.2.17" evidence="3"/>
<dbReference type="Gene3D" id="3.40.630.30">
    <property type="match status" value="2"/>
</dbReference>
<comment type="similarity">
    <text evidence="2">Belongs to the FemABX family.</text>
</comment>
<dbReference type="SUPFAM" id="SSF46589">
    <property type="entry name" value="tRNA-binding arm"/>
    <property type="match status" value="1"/>
</dbReference>
<dbReference type="InterPro" id="IPR050644">
    <property type="entry name" value="PG_Glycine_Bridge_Synth"/>
</dbReference>
<dbReference type="Proteomes" id="UP000199008">
    <property type="component" value="Unassembled WGS sequence"/>
</dbReference>
<dbReference type="AlphaFoldDB" id="A0A1G9CCK1"/>
<evidence type="ECO:0000256" key="10">
    <source>
        <dbReference type="ARBA" id="ARBA00023316"/>
    </source>
</evidence>
<proteinExistence type="inferred from homology"/>
<dbReference type="GO" id="GO:0008360">
    <property type="term" value="P:regulation of cell shape"/>
    <property type="evidence" value="ECO:0007669"/>
    <property type="project" value="UniProtKB-KW"/>
</dbReference>
<gene>
    <name evidence="15" type="ORF">SAMN05216216_10419</name>
</gene>
<dbReference type="OrthoDB" id="2173585at2"/>
<keyword evidence="5" id="KW-0963">Cytoplasm</keyword>
<protein>
    <recommendedName>
        <fullName evidence="4">Aminoacyltransferase FemA</fullName>
        <ecNumber evidence="3">2.3.2.17</ecNumber>
    </recommendedName>
    <alternativeName>
        <fullName evidence="12">Factor essential for expression of methicillin resistance A</fullName>
    </alternativeName>
    <alternativeName>
        <fullName evidence="11">N-acetylmuramoyl-L-alanyl-D-glutamyl-L-lysyl-(N6-glycyl)-D-alanyl-D-alanine-diphosphoundecaprenyl-N-acetylglucosamine:glycine glycyltransferase</fullName>
    </alternativeName>
</protein>
<evidence type="ECO:0000256" key="9">
    <source>
        <dbReference type="ARBA" id="ARBA00023315"/>
    </source>
</evidence>
<reference evidence="16" key="1">
    <citation type="submission" date="2016-10" db="EMBL/GenBank/DDBJ databases">
        <authorList>
            <person name="Varghese N."/>
            <person name="Submissions S."/>
        </authorList>
    </citation>
    <scope>NUCLEOTIDE SEQUENCE [LARGE SCALE GENOMIC DNA]</scope>
    <source>
        <strain evidence="16">CGMCC 1.8895</strain>
    </source>
</reference>
<dbReference type="InterPro" id="IPR016181">
    <property type="entry name" value="Acyl_CoA_acyltransferase"/>
</dbReference>
<dbReference type="SUPFAM" id="SSF55729">
    <property type="entry name" value="Acyl-CoA N-acyltransferases (Nat)"/>
    <property type="match status" value="2"/>
</dbReference>
<evidence type="ECO:0000313" key="15">
    <source>
        <dbReference type="EMBL" id="SDK49402.1"/>
    </source>
</evidence>
<evidence type="ECO:0000256" key="11">
    <source>
        <dbReference type="ARBA" id="ARBA00030706"/>
    </source>
</evidence>
<keyword evidence="6 15" id="KW-0808">Transferase</keyword>
<evidence type="ECO:0000256" key="3">
    <source>
        <dbReference type="ARBA" id="ARBA00012466"/>
    </source>
</evidence>
<evidence type="ECO:0000256" key="4">
    <source>
        <dbReference type="ARBA" id="ARBA00016236"/>
    </source>
</evidence>
<dbReference type="GO" id="GO:0009252">
    <property type="term" value="P:peptidoglycan biosynthetic process"/>
    <property type="evidence" value="ECO:0007669"/>
    <property type="project" value="UniProtKB-KW"/>
</dbReference>
<keyword evidence="14" id="KW-0175">Coiled coil</keyword>
<keyword evidence="10" id="KW-0961">Cell wall biogenesis/degradation</keyword>
<evidence type="ECO:0000256" key="5">
    <source>
        <dbReference type="ARBA" id="ARBA00022490"/>
    </source>
</evidence>
<organism evidence="15 16">
    <name type="scientific">Lacicoccus qingdaonensis</name>
    <dbReference type="NCBI Taxonomy" id="576118"/>
    <lineage>
        <taxon>Bacteria</taxon>
        <taxon>Bacillati</taxon>
        <taxon>Bacillota</taxon>
        <taxon>Bacilli</taxon>
        <taxon>Bacillales</taxon>
        <taxon>Salinicoccaceae</taxon>
        <taxon>Lacicoccus</taxon>
    </lineage>
</organism>
<accession>A0A1G9CCK1</accession>
<comment type="subcellular location">
    <subcellularLocation>
        <location evidence="1">Cytoplasm</location>
    </subcellularLocation>
</comment>
<dbReference type="EMBL" id="FNFY01000004">
    <property type="protein sequence ID" value="SDK49402.1"/>
    <property type="molecule type" value="Genomic_DNA"/>
</dbReference>
<feature type="coiled-coil region" evidence="14">
    <location>
        <begin position="240"/>
        <end position="308"/>
    </location>
</feature>
<keyword evidence="16" id="KW-1185">Reference proteome</keyword>
<dbReference type="PROSITE" id="PS51191">
    <property type="entry name" value="FEMABX"/>
    <property type="match status" value="1"/>
</dbReference>
<name>A0A1G9CCK1_9BACL</name>
<evidence type="ECO:0000256" key="7">
    <source>
        <dbReference type="ARBA" id="ARBA00022960"/>
    </source>
</evidence>
<dbReference type="PANTHER" id="PTHR36174:SF2">
    <property type="entry name" value="AMINOACYLTRANSFERASE FEMA"/>
    <property type="match status" value="1"/>
</dbReference>
<evidence type="ECO:0000256" key="2">
    <source>
        <dbReference type="ARBA" id="ARBA00009943"/>
    </source>
</evidence>
<comment type="catalytic activity">
    <reaction evidence="13">
        <text>beta-D-GlcNAc-(1-&gt;4)-Mur2Ac(oyl-L-Ala-D-isoglutaminyl-L-Lys-(N(6)-Gly)-D-Ala-D-Ala)-di-trans,octa-cis-undecaprenyl diphosphate + 2 glycyl-tRNA(Gly) = MurNAc-L-Ala-D-isoglutaminyl-L-Lys-(N(6)-tri-Gly)-D-Ala-D-Ala-diphospho-di-trans,octa-cis-undecaprenyl-GlcNAc + 2 tRNA(Gly) + 2 H(+)</text>
        <dbReference type="Rhea" id="RHEA:30439"/>
        <dbReference type="Rhea" id="RHEA-COMP:9664"/>
        <dbReference type="Rhea" id="RHEA-COMP:9683"/>
        <dbReference type="ChEBI" id="CHEBI:15378"/>
        <dbReference type="ChEBI" id="CHEBI:62234"/>
        <dbReference type="ChEBI" id="CHEBI:62235"/>
        <dbReference type="ChEBI" id="CHEBI:78442"/>
        <dbReference type="ChEBI" id="CHEBI:78522"/>
        <dbReference type="EC" id="2.3.2.17"/>
    </reaction>
</comment>
<dbReference type="GO" id="GO:0005737">
    <property type="term" value="C:cytoplasm"/>
    <property type="evidence" value="ECO:0007669"/>
    <property type="project" value="UniProtKB-SubCell"/>
</dbReference>
<keyword evidence="9" id="KW-0012">Acyltransferase</keyword>
<keyword evidence="8" id="KW-0573">Peptidoglycan synthesis</keyword>
<dbReference type="GO" id="GO:0071555">
    <property type="term" value="P:cell wall organization"/>
    <property type="evidence" value="ECO:0007669"/>
    <property type="project" value="UniProtKB-KW"/>
</dbReference>
<evidence type="ECO:0000313" key="16">
    <source>
        <dbReference type="Proteomes" id="UP000199008"/>
    </source>
</evidence>
<keyword evidence="7" id="KW-0133">Cell shape</keyword>
<dbReference type="Pfam" id="PF02388">
    <property type="entry name" value="FemAB"/>
    <property type="match status" value="1"/>
</dbReference>